<feature type="chain" id="PRO_5007467075" description="DUF1254 domain-containing protein" evidence="1">
    <location>
        <begin position="19"/>
        <end position="466"/>
    </location>
</feature>
<comment type="caution">
    <text evidence="4">The sequence shown here is derived from an EMBL/GenBank/DDBJ whole genome shotgun (WGS) entry which is preliminary data.</text>
</comment>
<evidence type="ECO:0008006" key="6">
    <source>
        <dbReference type="Google" id="ProtNLM"/>
    </source>
</evidence>
<dbReference type="Proteomes" id="UP000070498">
    <property type="component" value="Unassembled WGS sequence"/>
</dbReference>
<keyword evidence="1" id="KW-0732">Signal</keyword>
<evidence type="ECO:0000313" key="5">
    <source>
        <dbReference type="Proteomes" id="UP000070498"/>
    </source>
</evidence>
<protein>
    <recommendedName>
        <fullName evidence="6">DUF1254 domain-containing protein</fullName>
    </recommendedName>
</protein>
<gene>
    <name evidence="4" type="ORF">ATO67_18110</name>
</gene>
<feature type="domain" description="DUF1214" evidence="2">
    <location>
        <begin position="343"/>
        <end position="448"/>
    </location>
</feature>
<dbReference type="InterPro" id="IPR037050">
    <property type="entry name" value="DUF1254_sf"/>
</dbReference>
<dbReference type="EMBL" id="LNUW01000004">
    <property type="protein sequence ID" value="KXG87565.1"/>
    <property type="molecule type" value="Genomic_DNA"/>
</dbReference>
<dbReference type="Pfam" id="PF06742">
    <property type="entry name" value="DUF1214"/>
    <property type="match status" value="1"/>
</dbReference>
<keyword evidence="5" id="KW-1185">Reference proteome</keyword>
<dbReference type="PANTHER" id="PTHR36509:SF3">
    <property type="entry name" value="SIGNAL PEPTIDE PROTEIN"/>
    <property type="match status" value="1"/>
</dbReference>
<reference evidence="4 5" key="1">
    <citation type="submission" date="2015-11" db="EMBL/GenBank/DDBJ databases">
        <title>Draft genome sequence of Agrobacterium sp. R89-1.</title>
        <authorList>
            <person name="Zahradnik J."/>
            <person name="Kyslikova E."/>
            <person name="Palyzova A."/>
            <person name="Kyslik P."/>
        </authorList>
    </citation>
    <scope>NUCLEOTIDE SEQUENCE [LARGE SCALE GENOMIC DNA]</scope>
    <source>
        <strain evidence="4 5">R89-1</strain>
    </source>
</reference>
<feature type="signal peptide" evidence="1">
    <location>
        <begin position="1"/>
        <end position="18"/>
    </location>
</feature>
<dbReference type="InterPro" id="IPR037049">
    <property type="entry name" value="DUF1214_C_sf"/>
</dbReference>
<dbReference type="Gene3D" id="1.10.3360.10">
    <property type="entry name" value="VPA0735-like domain"/>
    <property type="match status" value="1"/>
</dbReference>
<dbReference type="PANTHER" id="PTHR36509">
    <property type="entry name" value="BLL3101 PROTEIN"/>
    <property type="match status" value="1"/>
</dbReference>
<proteinExistence type="predicted"/>
<evidence type="ECO:0000313" key="4">
    <source>
        <dbReference type="EMBL" id="KXG87565.1"/>
    </source>
</evidence>
<dbReference type="STRING" id="2052828.ATO67_18110"/>
<evidence type="ECO:0000256" key="1">
    <source>
        <dbReference type="SAM" id="SignalP"/>
    </source>
</evidence>
<dbReference type="RefSeq" id="WP_067652523.1">
    <property type="nucleotide sequence ID" value="NZ_KQ961034.1"/>
</dbReference>
<evidence type="ECO:0000259" key="2">
    <source>
        <dbReference type="Pfam" id="PF06742"/>
    </source>
</evidence>
<dbReference type="Gene3D" id="2.60.40.1610">
    <property type="entry name" value="Domain of unknown function DUF1254"/>
    <property type="match status" value="1"/>
</dbReference>
<dbReference type="InterPro" id="IPR010621">
    <property type="entry name" value="DUF1214"/>
</dbReference>
<organism evidence="4 5">
    <name type="scientific">Agrobacterium bohemicum</name>
    <dbReference type="NCBI Taxonomy" id="2052828"/>
    <lineage>
        <taxon>Bacteria</taxon>
        <taxon>Pseudomonadati</taxon>
        <taxon>Pseudomonadota</taxon>
        <taxon>Alphaproteobacteria</taxon>
        <taxon>Hyphomicrobiales</taxon>
        <taxon>Rhizobiaceae</taxon>
        <taxon>Rhizobium/Agrobacterium group</taxon>
        <taxon>Agrobacterium</taxon>
    </lineage>
</organism>
<dbReference type="SUPFAM" id="SSF160935">
    <property type="entry name" value="VPA0735-like"/>
    <property type="match status" value="1"/>
</dbReference>
<feature type="domain" description="DUF1254" evidence="3">
    <location>
        <begin position="64"/>
        <end position="195"/>
    </location>
</feature>
<dbReference type="AlphaFoldDB" id="A0A135P806"/>
<sequence>MHKFALAAFLLCSTAGVAASYTPEELASRTIERRAVEAVIWGIPAVNYDLMLQEMLTKTEGKPNQVLYWSKPLDWHNQTLTPNPDAIYLMAFTDTKEGPVVIEVPPAEGGSLNGNIVNVWQMALEDAGLSGADQGKGGKYLVLPPGYKDQVPEGYIPLQSDTFGGYALLRSNLASHSDADVTKSVAYAKQIKVYPLSQAASPPETVFTDAGGVVFDSTIKYDASFFRSLDRVVQSEPWLARDKAMIDQLKSLGIEKGEAFLPSASVTTHLEAGVKEGQEWLEGRYESGQIPFYDGSRWNFAGSPELVKSAQAGYDEAESYPVDLRGVAYSYAFVGLKRMGTGQFYLISIKDKDGNSFDGGKTYELNVPADVPVQQYWSLTAYDRQTHALIRNVDRASRSSQIADLEKNADGTVSIFVGPKAPEGKEANWIPTDPKREFELMFRLYAPTKALFDKTWVLPDVGPVAK</sequence>
<dbReference type="Pfam" id="PF06863">
    <property type="entry name" value="DUF1254"/>
    <property type="match status" value="1"/>
</dbReference>
<accession>A0A135P806</accession>
<evidence type="ECO:0000259" key="3">
    <source>
        <dbReference type="Pfam" id="PF06863"/>
    </source>
</evidence>
<name>A0A135P806_9HYPH</name>
<dbReference type="Gene3D" id="2.60.120.600">
    <property type="entry name" value="Domain of unknown function DUF1214, C-terminal domain"/>
    <property type="match status" value="1"/>
</dbReference>
<dbReference type="InterPro" id="IPR010679">
    <property type="entry name" value="DUF1254"/>
</dbReference>